<dbReference type="PANTHER" id="PTHR12110">
    <property type="entry name" value="HYDROXYPYRUVATE ISOMERASE"/>
    <property type="match status" value="1"/>
</dbReference>
<keyword evidence="3" id="KW-1185">Reference proteome</keyword>
<evidence type="ECO:0000313" key="3">
    <source>
        <dbReference type="Proteomes" id="UP000546162"/>
    </source>
</evidence>
<dbReference type="AlphaFoldDB" id="A0A7W7GTF1"/>
<gene>
    <name evidence="2" type="ORF">BJY16_001396</name>
</gene>
<reference evidence="2 3" key="1">
    <citation type="submission" date="2020-08" db="EMBL/GenBank/DDBJ databases">
        <title>Sequencing the genomes of 1000 actinobacteria strains.</title>
        <authorList>
            <person name="Klenk H.-P."/>
        </authorList>
    </citation>
    <scope>NUCLEOTIDE SEQUENCE [LARGE SCALE GENOMIC DNA]</scope>
    <source>
        <strain evidence="2 3">DSM 45809</strain>
    </source>
</reference>
<dbReference type="InterPro" id="IPR036237">
    <property type="entry name" value="Xyl_isomerase-like_sf"/>
</dbReference>
<keyword evidence="2" id="KW-0413">Isomerase</keyword>
<accession>A0A7W7GTF1</accession>
<evidence type="ECO:0000313" key="2">
    <source>
        <dbReference type="EMBL" id="MBB4737937.1"/>
    </source>
</evidence>
<dbReference type="InterPro" id="IPR050312">
    <property type="entry name" value="IolE/XylAMocC-like"/>
</dbReference>
<dbReference type="Pfam" id="PF01261">
    <property type="entry name" value="AP_endonuc_2"/>
    <property type="match status" value="1"/>
</dbReference>
<dbReference type="Proteomes" id="UP000546162">
    <property type="component" value="Unassembled WGS sequence"/>
</dbReference>
<organism evidence="2 3">
    <name type="scientific">Actinoplanes octamycinicus</name>
    <dbReference type="NCBI Taxonomy" id="135948"/>
    <lineage>
        <taxon>Bacteria</taxon>
        <taxon>Bacillati</taxon>
        <taxon>Actinomycetota</taxon>
        <taxon>Actinomycetes</taxon>
        <taxon>Micromonosporales</taxon>
        <taxon>Micromonosporaceae</taxon>
        <taxon>Actinoplanes</taxon>
    </lineage>
</organism>
<name>A0A7W7GTF1_9ACTN</name>
<proteinExistence type="predicted"/>
<feature type="domain" description="Xylose isomerase-like TIM barrel" evidence="1">
    <location>
        <begin position="41"/>
        <end position="261"/>
    </location>
</feature>
<dbReference type="PANTHER" id="PTHR12110:SF52">
    <property type="entry name" value="XYLOSE ISOMERASE"/>
    <property type="match status" value="1"/>
</dbReference>
<dbReference type="InterPro" id="IPR013022">
    <property type="entry name" value="Xyl_isomerase-like_TIM-brl"/>
</dbReference>
<comment type="caution">
    <text evidence="2">The sequence shown here is derived from an EMBL/GenBank/DDBJ whole genome shotgun (WGS) entry which is preliminary data.</text>
</comment>
<dbReference type="GO" id="GO:0016853">
    <property type="term" value="F:isomerase activity"/>
    <property type="evidence" value="ECO:0007669"/>
    <property type="project" value="UniProtKB-KW"/>
</dbReference>
<dbReference type="Gene3D" id="3.20.20.150">
    <property type="entry name" value="Divalent-metal-dependent TIM barrel enzymes"/>
    <property type="match status" value="1"/>
</dbReference>
<dbReference type="EMBL" id="JACHNB010000001">
    <property type="protein sequence ID" value="MBB4737937.1"/>
    <property type="molecule type" value="Genomic_DNA"/>
</dbReference>
<sequence>MSEPASESAGTAVNSGLRRSRFSFNQITAKLWGLEEMVAGCVAAGVDQVALWREPVAEYGLARSAALVRDAGLTVTTLCRSGFFQLPDWFDDNRRAIDEAAALGTKVLVLVSGGLPDGSRDLAGARRHVADAIGRLAPYAAAAGVTLAIEPLHPMYAADRCVISTWDQAMAIAEQHPAGQVGVTVDTYHLWWDDTVLEKIARAGERIAIYQLADWITPLPAGVLTGRGLPGDGCVDMRAFHDAVDKAGYAGPIEVEVMNAGLWERPGREVLDVTLTAYDSVF</sequence>
<dbReference type="SUPFAM" id="SSF51658">
    <property type="entry name" value="Xylose isomerase-like"/>
    <property type="match status" value="1"/>
</dbReference>
<protein>
    <submittedName>
        <fullName evidence="2">Sugar phosphate isomerase/epimerase</fullName>
    </submittedName>
</protein>
<evidence type="ECO:0000259" key="1">
    <source>
        <dbReference type="Pfam" id="PF01261"/>
    </source>
</evidence>
<dbReference type="RefSeq" id="WP_185038284.1">
    <property type="nucleotide sequence ID" value="NZ_BAABFG010000005.1"/>
</dbReference>